<dbReference type="EMBL" id="JAVXZY010000001">
    <property type="protein sequence ID" value="MDT8998612.1"/>
    <property type="molecule type" value="Genomic_DNA"/>
</dbReference>
<name>A0ABU3P7Q9_9BURK</name>
<sequence>MTLLAEFAPQGRLMGQTIDALSLIGGLARRQLGQQVGDTLLQSLIEQRVSRWRRLLEMRQLMEHDVRQLVARLQRRLQPGRQLLTWHRGTEAVHLGAHQQAGVGRGAATAEHTDDEVDVRKQRRRIDGLEPTQASAYRWL</sequence>
<accession>A0ABU3P7Q9</accession>
<dbReference type="Proteomes" id="UP001246372">
    <property type="component" value="Unassembled WGS sequence"/>
</dbReference>
<keyword evidence="2" id="KW-1185">Reference proteome</keyword>
<proteinExistence type="predicted"/>
<gene>
    <name evidence="1" type="ORF">RQP53_04935</name>
</gene>
<evidence type="ECO:0000313" key="1">
    <source>
        <dbReference type="EMBL" id="MDT8998612.1"/>
    </source>
</evidence>
<reference evidence="1" key="1">
    <citation type="submission" date="2023-09" db="EMBL/GenBank/DDBJ databases">
        <title>Paucibacter sp. APW11 Genome sequencing and assembly.</title>
        <authorList>
            <person name="Kim I."/>
        </authorList>
    </citation>
    <scope>NUCLEOTIDE SEQUENCE</scope>
    <source>
        <strain evidence="1">APW11</strain>
    </source>
</reference>
<comment type="caution">
    <text evidence="1">The sequence shown here is derived from an EMBL/GenBank/DDBJ whole genome shotgun (WGS) entry which is preliminary data.</text>
</comment>
<evidence type="ECO:0000313" key="2">
    <source>
        <dbReference type="Proteomes" id="UP001246372"/>
    </source>
</evidence>
<organism evidence="1 2">
    <name type="scientific">Roseateles aquae</name>
    <dbReference type="NCBI Taxonomy" id="3077235"/>
    <lineage>
        <taxon>Bacteria</taxon>
        <taxon>Pseudomonadati</taxon>
        <taxon>Pseudomonadota</taxon>
        <taxon>Betaproteobacteria</taxon>
        <taxon>Burkholderiales</taxon>
        <taxon>Sphaerotilaceae</taxon>
        <taxon>Roseateles</taxon>
    </lineage>
</organism>
<protein>
    <submittedName>
        <fullName evidence="1">Uncharacterized protein</fullName>
    </submittedName>
</protein>